<dbReference type="AlphaFoldDB" id="A0A916YGR9"/>
<sequence>MTASDKTALRAQIAAAFLAELAELHGDGAVDLDLVDAWLVVTAGWSRAHFDWHADALDDAIVIARAMLDPVNFDGDEPSEPEELDVGEFVRRRLEDRDAPPMAVARMRP</sequence>
<comment type="caution">
    <text evidence="1">The sequence shown here is derived from an EMBL/GenBank/DDBJ whole genome shotgun (WGS) entry which is preliminary data.</text>
</comment>
<name>A0A916YGR9_9HYPH</name>
<reference evidence="1" key="2">
    <citation type="submission" date="2020-09" db="EMBL/GenBank/DDBJ databases">
        <authorList>
            <person name="Sun Q."/>
            <person name="Zhou Y."/>
        </authorList>
    </citation>
    <scope>NUCLEOTIDE SEQUENCE</scope>
    <source>
        <strain evidence="1">CGMCC 1.15493</strain>
    </source>
</reference>
<accession>A0A916YGR9</accession>
<reference evidence="1" key="1">
    <citation type="journal article" date="2014" name="Int. J. Syst. Evol. Microbiol.">
        <title>Complete genome sequence of Corynebacterium casei LMG S-19264T (=DSM 44701T), isolated from a smear-ripened cheese.</title>
        <authorList>
            <consortium name="US DOE Joint Genome Institute (JGI-PGF)"/>
            <person name="Walter F."/>
            <person name="Albersmeier A."/>
            <person name="Kalinowski J."/>
            <person name="Ruckert C."/>
        </authorList>
    </citation>
    <scope>NUCLEOTIDE SEQUENCE</scope>
    <source>
        <strain evidence="1">CGMCC 1.15493</strain>
    </source>
</reference>
<dbReference type="RefSeq" id="WP_188855461.1">
    <property type="nucleotide sequence ID" value="NZ_BMJJ01000024.1"/>
</dbReference>
<organism evidence="1 2">
    <name type="scientific">Aureimonas glaciei</name>
    <dbReference type="NCBI Taxonomy" id="1776957"/>
    <lineage>
        <taxon>Bacteria</taxon>
        <taxon>Pseudomonadati</taxon>
        <taxon>Pseudomonadota</taxon>
        <taxon>Alphaproteobacteria</taxon>
        <taxon>Hyphomicrobiales</taxon>
        <taxon>Aurantimonadaceae</taxon>
        <taxon>Aureimonas</taxon>
    </lineage>
</organism>
<proteinExistence type="predicted"/>
<gene>
    <name evidence="1" type="ORF">GCM10011335_53090</name>
</gene>
<evidence type="ECO:0000313" key="2">
    <source>
        <dbReference type="Proteomes" id="UP000613160"/>
    </source>
</evidence>
<evidence type="ECO:0000313" key="1">
    <source>
        <dbReference type="EMBL" id="GGD43836.1"/>
    </source>
</evidence>
<keyword evidence="2" id="KW-1185">Reference proteome</keyword>
<protein>
    <submittedName>
        <fullName evidence="1">Uncharacterized protein</fullName>
    </submittedName>
</protein>
<dbReference type="EMBL" id="BMJJ01000024">
    <property type="protein sequence ID" value="GGD43836.1"/>
    <property type="molecule type" value="Genomic_DNA"/>
</dbReference>
<dbReference type="Proteomes" id="UP000613160">
    <property type="component" value="Unassembled WGS sequence"/>
</dbReference>